<proteinExistence type="predicted"/>
<sequence length="118" mass="13619">MNLIQNYEQCHLHETPSEPLNKVNLYELFSESSVQDNLLSNSDHLHELFSKSEVIDLSKVRGTMKDVSLMNTCKCRCIVVIVFVPVLIPGDYYETGINSLLGWHAKWVYREMLRLSDS</sequence>
<accession>A0A8H3X515</accession>
<name>A0A8H3X515_GIGMA</name>
<dbReference type="Proteomes" id="UP000439903">
    <property type="component" value="Unassembled WGS sequence"/>
</dbReference>
<dbReference type="AlphaFoldDB" id="A0A8H3X515"/>
<reference evidence="1 2" key="1">
    <citation type="journal article" date="2019" name="Environ. Microbiol.">
        <title>At the nexus of three kingdoms: the genome of the mycorrhizal fungus Gigaspora margarita provides insights into plant, endobacterial and fungal interactions.</title>
        <authorList>
            <person name="Venice F."/>
            <person name="Ghignone S."/>
            <person name="Salvioli di Fossalunga A."/>
            <person name="Amselem J."/>
            <person name="Novero M."/>
            <person name="Xianan X."/>
            <person name="Sedzielewska Toro K."/>
            <person name="Morin E."/>
            <person name="Lipzen A."/>
            <person name="Grigoriev I.V."/>
            <person name="Henrissat B."/>
            <person name="Martin F.M."/>
            <person name="Bonfante P."/>
        </authorList>
    </citation>
    <scope>NUCLEOTIDE SEQUENCE [LARGE SCALE GENOMIC DNA]</scope>
    <source>
        <strain evidence="1 2">BEG34</strain>
    </source>
</reference>
<organism evidence="1 2">
    <name type="scientific">Gigaspora margarita</name>
    <dbReference type="NCBI Taxonomy" id="4874"/>
    <lineage>
        <taxon>Eukaryota</taxon>
        <taxon>Fungi</taxon>
        <taxon>Fungi incertae sedis</taxon>
        <taxon>Mucoromycota</taxon>
        <taxon>Glomeromycotina</taxon>
        <taxon>Glomeromycetes</taxon>
        <taxon>Diversisporales</taxon>
        <taxon>Gigasporaceae</taxon>
        <taxon>Gigaspora</taxon>
    </lineage>
</organism>
<comment type="caution">
    <text evidence="1">The sequence shown here is derived from an EMBL/GenBank/DDBJ whole genome shotgun (WGS) entry which is preliminary data.</text>
</comment>
<keyword evidence="2" id="KW-1185">Reference proteome</keyword>
<evidence type="ECO:0000313" key="2">
    <source>
        <dbReference type="Proteomes" id="UP000439903"/>
    </source>
</evidence>
<protein>
    <submittedName>
        <fullName evidence="1">Uncharacterized protein</fullName>
    </submittedName>
</protein>
<evidence type="ECO:0000313" key="1">
    <source>
        <dbReference type="EMBL" id="KAF0416968.1"/>
    </source>
</evidence>
<dbReference type="EMBL" id="WTPW01001742">
    <property type="protein sequence ID" value="KAF0416968.1"/>
    <property type="molecule type" value="Genomic_DNA"/>
</dbReference>
<gene>
    <name evidence="1" type="ORF">F8M41_007370</name>
</gene>